<dbReference type="Proteomes" id="UP000192247">
    <property type="component" value="Unassembled WGS sequence"/>
</dbReference>
<feature type="compositionally biased region" description="Low complexity" evidence="1">
    <location>
        <begin position="57"/>
        <end position="67"/>
    </location>
</feature>
<sequence length="209" mass="22415">MALPPVGQLLKSPSSHPTNSSATLHSTPTSSAYRVPLNLSPAHLSRLHNEQNHELHQQQQPQHLSLSVTHPPGHDLNDTVTASLDKARAHSNENTNAAPLVCISGPLGSCGGLLASGVRTDEEKDRQRSLQLRLFFKSCYQNSRDCGSASPRSSPATLQLQSIHDSTAAFYVFKINDGFTVPQLGSTLANAKENALTVISTINHLDGSI</sequence>
<reference evidence="2 3" key="1">
    <citation type="journal article" date="2017" name="Gigascience">
        <title>Draft genome of the honey bee ectoparasitic mite, Tropilaelaps mercedesae, is shaped by the parasitic life history.</title>
        <authorList>
            <person name="Dong X."/>
            <person name="Armstrong S.D."/>
            <person name="Xia D."/>
            <person name="Makepeace B.L."/>
            <person name="Darby A.C."/>
            <person name="Kadowaki T."/>
        </authorList>
    </citation>
    <scope>NUCLEOTIDE SEQUENCE [LARGE SCALE GENOMIC DNA]</scope>
    <source>
        <strain evidence="2">Wuxi-XJTLU</strain>
    </source>
</reference>
<feature type="region of interest" description="Disordered" evidence="1">
    <location>
        <begin position="52"/>
        <end position="79"/>
    </location>
</feature>
<protein>
    <submittedName>
        <fullName evidence="2">Uncharacterized protein</fullName>
    </submittedName>
</protein>
<feature type="compositionally biased region" description="Polar residues" evidence="1">
    <location>
        <begin position="11"/>
        <end position="32"/>
    </location>
</feature>
<name>A0A1V9XYU1_9ACAR</name>
<organism evidence="2 3">
    <name type="scientific">Tropilaelaps mercedesae</name>
    <dbReference type="NCBI Taxonomy" id="418985"/>
    <lineage>
        <taxon>Eukaryota</taxon>
        <taxon>Metazoa</taxon>
        <taxon>Ecdysozoa</taxon>
        <taxon>Arthropoda</taxon>
        <taxon>Chelicerata</taxon>
        <taxon>Arachnida</taxon>
        <taxon>Acari</taxon>
        <taxon>Parasitiformes</taxon>
        <taxon>Mesostigmata</taxon>
        <taxon>Gamasina</taxon>
        <taxon>Dermanyssoidea</taxon>
        <taxon>Laelapidae</taxon>
        <taxon>Tropilaelaps</taxon>
    </lineage>
</organism>
<evidence type="ECO:0000313" key="2">
    <source>
        <dbReference type="EMBL" id="OQR78630.1"/>
    </source>
</evidence>
<evidence type="ECO:0000313" key="3">
    <source>
        <dbReference type="Proteomes" id="UP000192247"/>
    </source>
</evidence>
<keyword evidence="3" id="KW-1185">Reference proteome</keyword>
<comment type="caution">
    <text evidence="2">The sequence shown here is derived from an EMBL/GenBank/DDBJ whole genome shotgun (WGS) entry which is preliminary data.</text>
</comment>
<dbReference type="InParanoid" id="A0A1V9XYU1"/>
<proteinExistence type="predicted"/>
<accession>A0A1V9XYU1</accession>
<dbReference type="EMBL" id="MNPL01001989">
    <property type="protein sequence ID" value="OQR78630.1"/>
    <property type="molecule type" value="Genomic_DNA"/>
</dbReference>
<gene>
    <name evidence="2" type="ORF">BIW11_02697</name>
</gene>
<evidence type="ECO:0000256" key="1">
    <source>
        <dbReference type="SAM" id="MobiDB-lite"/>
    </source>
</evidence>
<feature type="region of interest" description="Disordered" evidence="1">
    <location>
        <begin position="1"/>
        <end position="34"/>
    </location>
</feature>
<dbReference type="AlphaFoldDB" id="A0A1V9XYU1"/>